<feature type="region of interest" description="Disordered" evidence="1">
    <location>
        <begin position="102"/>
        <end position="134"/>
    </location>
</feature>
<evidence type="ECO:0000313" key="2">
    <source>
        <dbReference type="EMBL" id="KAB7789834.1"/>
    </source>
</evidence>
<reference evidence="2 3" key="1">
    <citation type="submission" date="2019-09" db="EMBL/GenBank/DDBJ databases">
        <title>Characterization of the phylogenetic diversity of two novel species belonging to the genus Bifidobacterium: Bifidobacterium cebidarum sp. nov. and Bifidobacterium leontopitheci sp. nov.</title>
        <authorList>
            <person name="Lugli G.A."/>
            <person name="Duranti S."/>
            <person name="Milani C."/>
            <person name="Turroni F."/>
            <person name="Ventura M."/>
        </authorList>
    </citation>
    <scope>NUCLEOTIDE SEQUENCE [LARGE SCALE GENOMIC DNA]</scope>
    <source>
        <strain evidence="2 3">LMG 31471</strain>
    </source>
</reference>
<evidence type="ECO:0000313" key="3">
    <source>
        <dbReference type="Proteomes" id="UP000441772"/>
    </source>
</evidence>
<dbReference type="EMBL" id="WBVT01000030">
    <property type="protein sequence ID" value="KAB7789834.1"/>
    <property type="molecule type" value="Genomic_DNA"/>
</dbReference>
<gene>
    <name evidence="2" type="ORF">F7D09_1677</name>
</gene>
<feature type="compositionally biased region" description="Polar residues" evidence="1">
    <location>
        <begin position="119"/>
        <end position="134"/>
    </location>
</feature>
<accession>A0A6I1GDW7</accession>
<keyword evidence="3" id="KW-1185">Reference proteome</keyword>
<feature type="region of interest" description="Disordered" evidence="1">
    <location>
        <begin position="149"/>
        <end position="179"/>
    </location>
</feature>
<proteinExistence type="predicted"/>
<feature type="compositionally biased region" description="Basic and acidic residues" evidence="1">
    <location>
        <begin position="21"/>
        <end position="40"/>
    </location>
</feature>
<dbReference type="Proteomes" id="UP000441772">
    <property type="component" value="Unassembled WGS sequence"/>
</dbReference>
<feature type="compositionally biased region" description="Low complexity" evidence="1">
    <location>
        <begin position="48"/>
        <end position="57"/>
    </location>
</feature>
<dbReference type="AlphaFoldDB" id="A0A6I1GDW7"/>
<name>A0A6I1GDW7_9BIFI</name>
<feature type="region of interest" description="Disordered" evidence="1">
    <location>
        <begin position="1"/>
        <end position="57"/>
    </location>
</feature>
<organism evidence="2 3">
    <name type="scientific">Bifidobacterium leontopitheci</name>
    <dbReference type="NCBI Taxonomy" id="2650774"/>
    <lineage>
        <taxon>Bacteria</taxon>
        <taxon>Bacillati</taxon>
        <taxon>Actinomycetota</taxon>
        <taxon>Actinomycetes</taxon>
        <taxon>Bifidobacteriales</taxon>
        <taxon>Bifidobacteriaceae</taxon>
        <taxon>Bifidobacterium</taxon>
    </lineage>
</organism>
<protein>
    <submittedName>
        <fullName evidence="2">Uncharacterized protein</fullName>
    </submittedName>
</protein>
<sequence>MGNGTRARNRPKSALVPRNRGTRDHVSDHTKPRPNHHWDASPKTAFLTSRTTSSGRVTRFPQIANLNPSRGTRNLSRVTRDLSRVTRDPIKVTRNPITVMRNPRRVTPSPPLRTPSTSHCSPEQSGTPSKTLGNTGISCARHCARASTVTQPGHRDAQPEQSDARYVHGKRIEPRPQRVGAQCMQTSCGI</sequence>
<feature type="compositionally biased region" description="Basic and acidic residues" evidence="1">
    <location>
        <begin position="153"/>
        <end position="176"/>
    </location>
</feature>
<evidence type="ECO:0000256" key="1">
    <source>
        <dbReference type="SAM" id="MobiDB-lite"/>
    </source>
</evidence>
<comment type="caution">
    <text evidence="2">The sequence shown here is derived from an EMBL/GenBank/DDBJ whole genome shotgun (WGS) entry which is preliminary data.</text>
</comment>